<accession>A0ABW9J8B1</accession>
<dbReference type="EMBL" id="SSHJ02000007">
    <property type="protein sequence ID" value="MFN0256781.1"/>
    <property type="molecule type" value="Genomic_DNA"/>
</dbReference>
<proteinExistence type="predicted"/>
<dbReference type="RefSeq" id="WP_138723861.1">
    <property type="nucleotide sequence ID" value="NZ_SSHJ02000007.1"/>
</dbReference>
<evidence type="ECO:0008006" key="3">
    <source>
        <dbReference type="Google" id="ProtNLM"/>
    </source>
</evidence>
<keyword evidence="2" id="KW-1185">Reference proteome</keyword>
<name>A0ABW9J8B1_9SPHI</name>
<organism evidence="1 2">
    <name type="scientific">Pedobacter ureilyticus</name>
    <dbReference type="NCBI Taxonomy" id="1393051"/>
    <lineage>
        <taxon>Bacteria</taxon>
        <taxon>Pseudomonadati</taxon>
        <taxon>Bacteroidota</taxon>
        <taxon>Sphingobacteriia</taxon>
        <taxon>Sphingobacteriales</taxon>
        <taxon>Sphingobacteriaceae</taxon>
        <taxon>Pedobacter</taxon>
    </lineage>
</organism>
<sequence>MLNIAVEETKLSGATHPFIVKFINTLPINYQQIVLPRISTFYLSTAPVITEILADLLTNDLPSEIQSVEFEGIFAVTAFNAVLVYNEHRYSELGLGIKKNSIELIWKMLLSQGINAEHPAAYPRTGIAKQLAFIGFLKDLLNEEFEDFEARLLKVTGFSSIYDYPLTFINLIVTKERAISENNLLIVVPKDHVYYDIFHQIDVVTWLQTSNNNRVYLEDMTVKPFIKLADDSLYLSGISNFGLITEKVFNFYLFKQNLLPQSLRISRFSDLQGLWGRYIEKYLIFNLLKSMEKKGVRVIPSEDLNLPDATMIINERDVFLFEIKSSSLNKNVTIEKSVEQFKDFIDTNFVTDKKGIPQLNRMIRILCDTDGSHCNLNGQLKKLRIFPILVYAENHLNKYGVNEYAIQNAPKLDIDITEKFQKVAPVTMIHYDFFIENLRVLKGRRNILKENIEAYHHQISRLKKKYKKTNSTRDYFNTLISFDDFCAIRGSLLYSENHKTILDEMKNVFAFDKHANKLSGIN</sequence>
<comment type="caution">
    <text evidence="1">The sequence shown here is derived from an EMBL/GenBank/DDBJ whole genome shotgun (WGS) entry which is preliminary data.</text>
</comment>
<gene>
    <name evidence="1" type="ORF">E6A44_014420</name>
</gene>
<reference evidence="1 2" key="1">
    <citation type="submission" date="2024-12" db="EMBL/GenBank/DDBJ databases">
        <authorList>
            <person name="Hu S."/>
        </authorList>
    </citation>
    <scope>NUCLEOTIDE SEQUENCE [LARGE SCALE GENOMIC DNA]</scope>
    <source>
        <strain evidence="1 2">THG-T11</strain>
    </source>
</reference>
<dbReference type="Proteomes" id="UP001517247">
    <property type="component" value="Unassembled WGS sequence"/>
</dbReference>
<evidence type="ECO:0000313" key="2">
    <source>
        <dbReference type="Proteomes" id="UP001517247"/>
    </source>
</evidence>
<evidence type="ECO:0000313" key="1">
    <source>
        <dbReference type="EMBL" id="MFN0256781.1"/>
    </source>
</evidence>
<protein>
    <recommendedName>
        <fullName evidence="3">NERD domain-containing protein</fullName>
    </recommendedName>
</protein>